<keyword evidence="3" id="KW-1185">Reference proteome</keyword>
<sequence length="85" mass="9304">MVVSGSGNRAPTQLLLVDEGKILPSDRTKQSKQRRATARRKRGEPSCKTKELLGQQGTTMTGKAVPPRTAKEPKRNSSTAEERTL</sequence>
<dbReference type="Proteomes" id="UP000631114">
    <property type="component" value="Unassembled WGS sequence"/>
</dbReference>
<organism evidence="2 3">
    <name type="scientific">Coptis chinensis</name>
    <dbReference type="NCBI Taxonomy" id="261450"/>
    <lineage>
        <taxon>Eukaryota</taxon>
        <taxon>Viridiplantae</taxon>
        <taxon>Streptophyta</taxon>
        <taxon>Embryophyta</taxon>
        <taxon>Tracheophyta</taxon>
        <taxon>Spermatophyta</taxon>
        <taxon>Magnoliopsida</taxon>
        <taxon>Ranunculales</taxon>
        <taxon>Ranunculaceae</taxon>
        <taxon>Coptidoideae</taxon>
        <taxon>Coptis</taxon>
    </lineage>
</organism>
<feature type="compositionally biased region" description="Basic residues" evidence="1">
    <location>
        <begin position="30"/>
        <end position="42"/>
    </location>
</feature>
<evidence type="ECO:0000313" key="3">
    <source>
        <dbReference type="Proteomes" id="UP000631114"/>
    </source>
</evidence>
<feature type="compositionally biased region" description="Polar residues" evidence="1">
    <location>
        <begin position="1"/>
        <end position="11"/>
    </location>
</feature>
<evidence type="ECO:0000256" key="1">
    <source>
        <dbReference type="SAM" id="MobiDB-lite"/>
    </source>
</evidence>
<comment type="caution">
    <text evidence="2">The sequence shown here is derived from an EMBL/GenBank/DDBJ whole genome shotgun (WGS) entry which is preliminary data.</text>
</comment>
<feature type="compositionally biased region" description="Basic and acidic residues" evidence="1">
    <location>
        <begin position="18"/>
        <end position="29"/>
    </location>
</feature>
<dbReference type="EMBL" id="JADFTS010000008">
    <property type="protein sequence ID" value="KAF9594338.1"/>
    <property type="molecule type" value="Genomic_DNA"/>
</dbReference>
<dbReference type="AlphaFoldDB" id="A0A835LG72"/>
<feature type="region of interest" description="Disordered" evidence="1">
    <location>
        <begin position="1"/>
        <end position="85"/>
    </location>
</feature>
<evidence type="ECO:0000313" key="2">
    <source>
        <dbReference type="EMBL" id="KAF9594338.1"/>
    </source>
</evidence>
<reference evidence="2 3" key="1">
    <citation type="submission" date="2020-10" db="EMBL/GenBank/DDBJ databases">
        <title>The Coptis chinensis genome and diversification of protoberbering-type alkaloids.</title>
        <authorList>
            <person name="Wang B."/>
            <person name="Shu S."/>
            <person name="Song C."/>
            <person name="Liu Y."/>
        </authorList>
    </citation>
    <scope>NUCLEOTIDE SEQUENCE [LARGE SCALE GENOMIC DNA]</scope>
    <source>
        <strain evidence="2">HL-2020</strain>
        <tissue evidence="2">Leaf</tissue>
    </source>
</reference>
<gene>
    <name evidence="2" type="ORF">IFM89_030467</name>
</gene>
<proteinExistence type="predicted"/>
<feature type="compositionally biased region" description="Basic and acidic residues" evidence="1">
    <location>
        <begin position="69"/>
        <end position="85"/>
    </location>
</feature>
<accession>A0A835LG72</accession>
<protein>
    <submittedName>
        <fullName evidence="2">Uncharacterized protein</fullName>
    </submittedName>
</protein>
<name>A0A835LG72_9MAGN</name>